<accession>A0A2A2D1L1</accession>
<evidence type="ECO:0000256" key="1">
    <source>
        <dbReference type="SAM" id="MobiDB-lite"/>
    </source>
</evidence>
<feature type="region of interest" description="Disordered" evidence="1">
    <location>
        <begin position="1"/>
        <end position="23"/>
    </location>
</feature>
<keyword evidence="2" id="KW-0812">Transmembrane</keyword>
<feature type="compositionally biased region" description="Polar residues" evidence="1">
    <location>
        <begin position="1"/>
        <end position="16"/>
    </location>
</feature>
<feature type="transmembrane region" description="Helical" evidence="2">
    <location>
        <begin position="96"/>
        <end position="116"/>
    </location>
</feature>
<evidence type="ECO:0000313" key="3">
    <source>
        <dbReference type="EMBL" id="PAU45395.1"/>
    </source>
</evidence>
<dbReference type="InterPro" id="IPR049713">
    <property type="entry name" value="Pr6Pr-like"/>
</dbReference>
<keyword evidence="4" id="KW-1185">Reference proteome</keyword>
<feature type="transmembrane region" description="Helical" evidence="2">
    <location>
        <begin position="136"/>
        <end position="158"/>
    </location>
</feature>
<organism evidence="3 4">
    <name type="scientific">Streptomyces albireticuli</name>
    <dbReference type="NCBI Taxonomy" id="1940"/>
    <lineage>
        <taxon>Bacteria</taxon>
        <taxon>Bacillati</taxon>
        <taxon>Actinomycetota</taxon>
        <taxon>Actinomycetes</taxon>
        <taxon>Kitasatosporales</taxon>
        <taxon>Streptomycetaceae</taxon>
        <taxon>Streptomyces</taxon>
    </lineage>
</organism>
<sequence>MLEPTSSTANRHSTPDTAAVPTAAAPAVPAGRRPFAAAFRALVALAALTGIVLDSIDSDDLGRLFSYFTIQSNILVAVSFAWAAHRAWTARPPLSPRITGAALLFISITGLVFHFVLSNDSSGFSMTSERTPLESIANQLLHTVTPLAAAFDWLVLTAPGGFLLRHAWQWLAYPLLYLPFALIRGALLTPGTEGRYPYPFLDVDLQGYGGIAVNAVVFGLAFYALALALVFLDRVRPHLRGPRNRISPLGSGPLK</sequence>
<dbReference type="AlphaFoldDB" id="A0A2A2D1L1"/>
<feature type="transmembrane region" description="Helical" evidence="2">
    <location>
        <begin position="35"/>
        <end position="53"/>
    </location>
</feature>
<reference evidence="3 4" key="1">
    <citation type="submission" date="2017-08" db="EMBL/GenBank/DDBJ databases">
        <title>Genome sequence of Streptomyces albireticuli NRRL B-1670.</title>
        <authorList>
            <person name="Graham D.E."/>
            <person name="Mahan K.M."/>
            <person name="Klingeman D.M."/>
            <person name="Hettich R.L."/>
            <person name="Parry R.J."/>
            <person name="Spain J.C."/>
        </authorList>
    </citation>
    <scope>NUCLEOTIDE SEQUENCE [LARGE SCALE GENOMIC DNA]</scope>
    <source>
        <strain evidence="3 4">NRRL B-1670</strain>
    </source>
</reference>
<feature type="transmembrane region" description="Helical" evidence="2">
    <location>
        <begin position="65"/>
        <end position="84"/>
    </location>
</feature>
<dbReference type="NCBIfam" id="NF038065">
    <property type="entry name" value="Pr6Pr"/>
    <property type="match status" value="1"/>
</dbReference>
<evidence type="ECO:0000256" key="2">
    <source>
        <dbReference type="SAM" id="Phobius"/>
    </source>
</evidence>
<evidence type="ECO:0000313" key="4">
    <source>
        <dbReference type="Proteomes" id="UP000218944"/>
    </source>
</evidence>
<keyword evidence="2" id="KW-0472">Membrane</keyword>
<comment type="caution">
    <text evidence="3">The sequence shown here is derived from an EMBL/GenBank/DDBJ whole genome shotgun (WGS) entry which is preliminary data.</text>
</comment>
<gene>
    <name evidence="3" type="ORF">CK936_29395</name>
</gene>
<keyword evidence="2" id="KW-1133">Transmembrane helix</keyword>
<dbReference type="EMBL" id="NSJV01000562">
    <property type="protein sequence ID" value="PAU45395.1"/>
    <property type="molecule type" value="Genomic_DNA"/>
</dbReference>
<feature type="transmembrane region" description="Helical" evidence="2">
    <location>
        <begin position="208"/>
        <end position="232"/>
    </location>
</feature>
<protein>
    <submittedName>
        <fullName evidence="3">Integral membrane regulator</fullName>
    </submittedName>
</protein>
<dbReference type="Proteomes" id="UP000218944">
    <property type="component" value="Unassembled WGS sequence"/>
</dbReference>
<feature type="transmembrane region" description="Helical" evidence="2">
    <location>
        <begin position="170"/>
        <end position="188"/>
    </location>
</feature>
<dbReference type="RefSeq" id="WP_095583988.1">
    <property type="nucleotide sequence ID" value="NZ_JAJQQQ010000012.1"/>
</dbReference>
<name>A0A2A2D1L1_9ACTN</name>
<proteinExistence type="predicted"/>